<feature type="compositionally biased region" description="Low complexity" evidence="1">
    <location>
        <begin position="35"/>
        <end position="55"/>
    </location>
</feature>
<accession>A0A1B9GAB2</accession>
<reference evidence="2" key="2">
    <citation type="submission" date="2014-01" db="EMBL/GenBank/DDBJ databases">
        <title>Evolution of pathogenesis and genome organization in the Tremellales.</title>
        <authorList>
            <person name="Cuomo C."/>
            <person name="Litvintseva A."/>
            <person name="Heitman J."/>
            <person name="Chen Y."/>
            <person name="Sun S."/>
            <person name="Springer D."/>
            <person name="Dromer F."/>
            <person name="Young S."/>
            <person name="Zeng Q."/>
            <person name="Chapman S."/>
            <person name="Gujja S."/>
            <person name="Saif S."/>
            <person name="Birren B."/>
        </authorList>
    </citation>
    <scope>NUCLEOTIDE SEQUENCE</scope>
    <source>
        <strain evidence="2">CBS 10118</strain>
    </source>
</reference>
<organism evidence="2">
    <name type="scientific">Kwoniella bestiolae CBS 10118</name>
    <dbReference type="NCBI Taxonomy" id="1296100"/>
    <lineage>
        <taxon>Eukaryota</taxon>
        <taxon>Fungi</taxon>
        <taxon>Dikarya</taxon>
        <taxon>Basidiomycota</taxon>
        <taxon>Agaricomycotina</taxon>
        <taxon>Tremellomycetes</taxon>
        <taxon>Tremellales</taxon>
        <taxon>Cryptococcaceae</taxon>
        <taxon>Kwoniella</taxon>
    </lineage>
</organism>
<dbReference type="VEuPathDB" id="FungiDB:I302_02800"/>
<sequence length="100" mass="11223">MGCTSSKNCDDPDCELPGHGRCDSRQNQRHRHRSQSYSYSAKSRRSSNTSTSSRTLMVQRDSVAEMRDIIASMGGWHEGDVTLGSSPVRSSKSCKRRSRR</sequence>
<proteinExistence type="predicted"/>
<protein>
    <submittedName>
        <fullName evidence="2">Uncharacterized protein</fullName>
    </submittedName>
</protein>
<evidence type="ECO:0000313" key="2">
    <source>
        <dbReference type="EMBL" id="OCF27950.1"/>
    </source>
</evidence>
<evidence type="ECO:0000256" key="1">
    <source>
        <dbReference type="SAM" id="MobiDB-lite"/>
    </source>
</evidence>
<reference evidence="2" key="1">
    <citation type="submission" date="2013-07" db="EMBL/GenBank/DDBJ databases">
        <title>The Genome Sequence of Cryptococcus bestiolae CBS10118.</title>
        <authorList>
            <consortium name="The Broad Institute Genome Sequencing Platform"/>
            <person name="Cuomo C."/>
            <person name="Litvintseva A."/>
            <person name="Chen Y."/>
            <person name="Heitman J."/>
            <person name="Sun S."/>
            <person name="Springer D."/>
            <person name="Dromer F."/>
            <person name="Young S.K."/>
            <person name="Zeng Q."/>
            <person name="Gargeya S."/>
            <person name="Fitzgerald M."/>
            <person name="Abouelleil A."/>
            <person name="Alvarado L."/>
            <person name="Berlin A.M."/>
            <person name="Chapman S.B."/>
            <person name="Dewar J."/>
            <person name="Goldberg J."/>
            <person name="Griggs A."/>
            <person name="Gujja S."/>
            <person name="Hansen M."/>
            <person name="Howarth C."/>
            <person name="Imamovic A."/>
            <person name="Larimer J."/>
            <person name="McCowan C."/>
            <person name="Murphy C."/>
            <person name="Pearson M."/>
            <person name="Priest M."/>
            <person name="Roberts A."/>
            <person name="Saif S."/>
            <person name="Shea T."/>
            <person name="Sykes S."/>
            <person name="Wortman J."/>
            <person name="Nusbaum C."/>
            <person name="Birren B."/>
        </authorList>
    </citation>
    <scope>NUCLEOTIDE SEQUENCE [LARGE SCALE GENOMIC DNA]</scope>
    <source>
        <strain evidence="2">CBS 10118</strain>
    </source>
</reference>
<name>A0A1B9GAB2_9TREE</name>
<dbReference type="EMBL" id="KI894019">
    <property type="protein sequence ID" value="OCF27950.1"/>
    <property type="molecule type" value="Genomic_DNA"/>
</dbReference>
<feature type="region of interest" description="Disordered" evidence="1">
    <location>
        <begin position="1"/>
        <end position="60"/>
    </location>
</feature>
<dbReference type="AlphaFoldDB" id="A0A1B9GAB2"/>
<gene>
    <name evidence="2" type="ORF">I302_02800</name>
</gene>
<feature type="compositionally biased region" description="Basic and acidic residues" evidence="1">
    <location>
        <begin position="16"/>
        <end position="26"/>
    </location>
</feature>
<feature type="region of interest" description="Disordered" evidence="1">
    <location>
        <begin position="75"/>
        <end position="100"/>
    </location>
</feature>